<feature type="domain" description="Glycosyltransferase 2-like" evidence="4">
    <location>
        <begin position="9"/>
        <end position="171"/>
    </location>
</feature>
<gene>
    <name evidence="5" type="ORF">H1V43_02695</name>
</gene>
<keyword evidence="5" id="KW-0808">Transferase</keyword>
<protein>
    <submittedName>
        <fullName evidence="5">Glycosyltransferase family 2 protein</fullName>
    </submittedName>
</protein>
<dbReference type="RefSeq" id="WP_181862450.1">
    <property type="nucleotide sequence ID" value="NZ_JACEQY010000002.1"/>
</dbReference>
<dbReference type="CDD" id="cd04179">
    <property type="entry name" value="DPM_DPG-synthase_like"/>
    <property type="match status" value="1"/>
</dbReference>
<dbReference type="Gene3D" id="3.90.550.10">
    <property type="entry name" value="Spore Coat Polysaccharide Biosynthesis Protein SpsA, Chain A"/>
    <property type="match status" value="1"/>
</dbReference>
<keyword evidence="3" id="KW-1133">Transmembrane helix</keyword>
<dbReference type="GO" id="GO:0016740">
    <property type="term" value="F:transferase activity"/>
    <property type="evidence" value="ECO:0007669"/>
    <property type="project" value="UniProtKB-KW"/>
</dbReference>
<dbReference type="InterPro" id="IPR050256">
    <property type="entry name" value="Glycosyltransferase_2"/>
</dbReference>
<dbReference type="PANTHER" id="PTHR48090:SF6">
    <property type="entry name" value="SLR5056 PROTEIN"/>
    <property type="match status" value="1"/>
</dbReference>
<keyword evidence="3" id="KW-0472">Membrane</keyword>
<dbReference type="Proteomes" id="UP000586976">
    <property type="component" value="Unassembled WGS sequence"/>
</dbReference>
<comment type="caution">
    <text evidence="5">The sequence shown here is derived from an EMBL/GenBank/DDBJ whole genome shotgun (WGS) entry which is preliminary data.</text>
</comment>
<keyword evidence="3" id="KW-0812">Transmembrane</keyword>
<evidence type="ECO:0000256" key="2">
    <source>
        <dbReference type="SAM" id="MobiDB-lite"/>
    </source>
</evidence>
<feature type="compositionally biased region" description="Polar residues" evidence="2">
    <location>
        <begin position="324"/>
        <end position="344"/>
    </location>
</feature>
<sequence length="351" mass="37922">MYQNLKVAVVVPAYNEEKLIARTINTTPDFVDHIVVIDDASSDATAAEAIGTGDPRLVLVRHESNTGVGGAVCDGHKEALRLGCDVSVVMAGDGQMDPAYLPVLLDPICDGTALFTKANRFYSRDSYRGMPRYRILGNVILSFMTKLASGYWHLFDPQNGYTAIHRTALRRLNLDRVAKDYSFENDLLINLNILRIPACDVPVPAVYGNEVSTMRMHKVIPALIAQLARGTCRRIVLKYVVFSFSPIALLLLAGLFLLLFGSAASTWVLIHTLGPSSASAGSVLLASLPILTGIHFLIGALMLDIQESPDRLAATAGGMDWRNRSSARGSNPATPVSSGSTSASRIPPSRR</sequence>
<feature type="transmembrane region" description="Helical" evidence="3">
    <location>
        <begin position="239"/>
        <end position="260"/>
    </location>
</feature>
<keyword evidence="6" id="KW-1185">Reference proteome</keyword>
<dbReference type="PANTHER" id="PTHR48090">
    <property type="entry name" value="UNDECAPRENYL-PHOSPHATE 4-DEOXY-4-FORMAMIDO-L-ARABINOSE TRANSFERASE-RELATED"/>
    <property type="match status" value="1"/>
</dbReference>
<evidence type="ECO:0000256" key="3">
    <source>
        <dbReference type="SAM" id="Phobius"/>
    </source>
</evidence>
<evidence type="ECO:0000313" key="6">
    <source>
        <dbReference type="Proteomes" id="UP000586976"/>
    </source>
</evidence>
<dbReference type="InterPro" id="IPR029044">
    <property type="entry name" value="Nucleotide-diphossugar_trans"/>
</dbReference>
<dbReference type="EMBL" id="JACEQY010000002">
    <property type="protein sequence ID" value="MBA4860308.1"/>
    <property type="molecule type" value="Genomic_DNA"/>
</dbReference>
<evidence type="ECO:0000259" key="4">
    <source>
        <dbReference type="Pfam" id="PF00535"/>
    </source>
</evidence>
<proteinExistence type="inferred from homology"/>
<accession>A0A7W2HDV7</accession>
<reference evidence="5 6" key="1">
    <citation type="submission" date="2020-07" db="EMBL/GenBank/DDBJ databases">
        <title>Streptomyces isolated from Indian soil.</title>
        <authorList>
            <person name="Mandal S."/>
            <person name="Maiti P.K."/>
        </authorList>
    </citation>
    <scope>NUCLEOTIDE SEQUENCE [LARGE SCALE GENOMIC DNA]</scope>
    <source>
        <strain evidence="5 6">PSKA54</strain>
    </source>
</reference>
<feature type="transmembrane region" description="Helical" evidence="3">
    <location>
        <begin position="280"/>
        <end position="303"/>
    </location>
</feature>
<name>A0A7W2HDV7_9ACTN</name>
<comment type="similarity">
    <text evidence="1">Belongs to the glycosyltransferase 2 family.</text>
</comment>
<dbReference type="Pfam" id="PF00535">
    <property type="entry name" value="Glycos_transf_2"/>
    <property type="match status" value="1"/>
</dbReference>
<evidence type="ECO:0000256" key="1">
    <source>
        <dbReference type="ARBA" id="ARBA00006739"/>
    </source>
</evidence>
<dbReference type="SUPFAM" id="SSF53448">
    <property type="entry name" value="Nucleotide-diphospho-sugar transferases"/>
    <property type="match status" value="1"/>
</dbReference>
<dbReference type="AlphaFoldDB" id="A0A7W2HDV7"/>
<feature type="region of interest" description="Disordered" evidence="2">
    <location>
        <begin position="322"/>
        <end position="351"/>
    </location>
</feature>
<dbReference type="InterPro" id="IPR001173">
    <property type="entry name" value="Glyco_trans_2-like"/>
</dbReference>
<evidence type="ECO:0000313" key="5">
    <source>
        <dbReference type="EMBL" id="MBA4860308.1"/>
    </source>
</evidence>
<organism evidence="5 6">
    <name type="scientific">Streptomyces himalayensis subsp. aureolus</name>
    <dbReference type="NCBI Taxonomy" id="2758039"/>
    <lineage>
        <taxon>Bacteria</taxon>
        <taxon>Bacillati</taxon>
        <taxon>Actinomycetota</taxon>
        <taxon>Actinomycetes</taxon>
        <taxon>Kitasatosporales</taxon>
        <taxon>Streptomycetaceae</taxon>
        <taxon>Streptomyces</taxon>
        <taxon>Streptomyces himalayensis</taxon>
    </lineage>
</organism>